<dbReference type="Proteomes" id="UP000016412">
    <property type="component" value="Unassembled WGS sequence"/>
</dbReference>
<dbReference type="OrthoDB" id="311713at2"/>
<feature type="domain" description="FMN-binding" evidence="7">
    <location>
        <begin position="43"/>
        <end position="117"/>
    </location>
</feature>
<keyword evidence="6" id="KW-0732">Signal</keyword>
<protein>
    <submittedName>
        <fullName evidence="8">Flavocytochrome c</fullName>
    </submittedName>
</protein>
<evidence type="ECO:0000256" key="5">
    <source>
        <dbReference type="ARBA" id="ARBA00023002"/>
    </source>
</evidence>
<feature type="signal peptide" evidence="6">
    <location>
        <begin position="1"/>
        <end position="19"/>
    </location>
</feature>
<keyword evidence="5" id="KW-0560">Oxidoreductase</keyword>
<evidence type="ECO:0000256" key="2">
    <source>
        <dbReference type="ARBA" id="ARBA00001974"/>
    </source>
</evidence>
<dbReference type="PANTHER" id="PTHR43400">
    <property type="entry name" value="FUMARATE REDUCTASE"/>
    <property type="match status" value="1"/>
</dbReference>
<dbReference type="Gene3D" id="3.50.50.60">
    <property type="entry name" value="FAD/NAD(P)-binding domain"/>
    <property type="match status" value="1"/>
</dbReference>
<evidence type="ECO:0000256" key="3">
    <source>
        <dbReference type="ARBA" id="ARBA00022630"/>
    </source>
</evidence>
<dbReference type="InterPro" id="IPR007329">
    <property type="entry name" value="FMN-bd"/>
</dbReference>
<evidence type="ECO:0000313" key="10">
    <source>
        <dbReference type="Proteomes" id="UP000016412"/>
    </source>
</evidence>
<dbReference type="STRING" id="1125725.HMPREF1325_2273"/>
<dbReference type="GO" id="GO:0010181">
    <property type="term" value="F:FMN binding"/>
    <property type="evidence" value="ECO:0007669"/>
    <property type="project" value="InterPro"/>
</dbReference>
<name>U1GYQ1_TRESO</name>
<accession>U1GYQ1</accession>
<evidence type="ECO:0000256" key="6">
    <source>
        <dbReference type="SAM" id="SignalP"/>
    </source>
</evidence>
<keyword evidence="4" id="KW-0274">FAD</keyword>
<dbReference type="Pfam" id="PF04205">
    <property type="entry name" value="FMN_bind"/>
    <property type="match status" value="1"/>
</dbReference>
<evidence type="ECO:0000313" key="8">
    <source>
        <dbReference type="EMBL" id="ERF61654.1"/>
    </source>
</evidence>
<dbReference type="SUPFAM" id="SSF51905">
    <property type="entry name" value="FAD/NAD(P)-binding domain"/>
    <property type="match status" value="1"/>
</dbReference>
<dbReference type="AlphaFoldDB" id="U1GYQ1"/>
<comment type="cofactor">
    <cofactor evidence="1">
        <name>FMN</name>
        <dbReference type="ChEBI" id="CHEBI:58210"/>
    </cofactor>
</comment>
<dbReference type="PANTHER" id="PTHR43400:SF10">
    <property type="entry name" value="3-OXOSTEROID 1-DEHYDROGENASE"/>
    <property type="match status" value="1"/>
</dbReference>
<keyword evidence="11" id="KW-1185">Reference proteome</keyword>
<dbReference type="InterPro" id="IPR050315">
    <property type="entry name" value="FAD-oxidoreductase_2"/>
</dbReference>
<dbReference type="EMBL" id="AVQI01000050">
    <property type="protein sequence ID" value="ERK02710.1"/>
    <property type="molecule type" value="Genomic_DNA"/>
</dbReference>
<gene>
    <name evidence="9" type="ORF">HMPREF0860_0025</name>
    <name evidence="8" type="ORF">HMPREF1325_2273</name>
</gene>
<dbReference type="PATRIC" id="fig|1125725.3.peg.338"/>
<dbReference type="InterPro" id="IPR036188">
    <property type="entry name" value="FAD/NAD-bd_sf"/>
</dbReference>
<comment type="cofactor">
    <cofactor evidence="2">
        <name>FAD</name>
        <dbReference type="ChEBI" id="CHEBI:57692"/>
    </cofactor>
</comment>
<proteinExistence type="predicted"/>
<dbReference type="Gene3D" id="3.90.1010.20">
    <property type="match status" value="1"/>
</dbReference>
<dbReference type="Proteomes" id="UP000016646">
    <property type="component" value="Unassembled WGS sequence"/>
</dbReference>
<dbReference type="RefSeq" id="WP_021329530.1">
    <property type="nucleotide sequence ID" value="NZ_AUZJ01000009.1"/>
</dbReference>
<dbReference type="GO" id="GO:0008202">
    <property type="term" value="P:steroid metabolic process"/>
    <property type="evidence" value="ECO:0007669"/>
    <property type="project" value="UniProtKB-ARBA"/>
</dbReference>
<dbReference type="GO" id="GO:0016491">
    <property type="term" value="F:oxidoreductase activity"/>
    <property type="evidence" value="ECO:0007669"/>
    <property type="project" value="UniProtKB-KW"/>
</dbReference>
<dbReference type="InterPro" id="IPR003953">
    <property type="entry name" value="FAD-dep_OxRdtase_2_FAD-bd"/>
</dbReference>
<keyword evidence="3" id="KW-0285">Flavoprotein</keyword>
<evidence type="ECO:0000259" key="7">
    <source>
        <dbReference type="SMART" id="SM00900"/>
    </source>
</evidence>
<dbReference type="Gene3D" id="3.90.700.10">
    <property type="entry name" value="Succinate dehydrogenase/fumarate reductase flavoprotein, catalytic domain"/>
    <property type="match status" value="1"/>
</dbReference>
<evidence type="ECO:0000256" key="1">
    <source>
        <dbReference type="ARBA" id="ARBA00001917"/>
    </source>
</evidence>
<feature type="chain" id="PRO_5004612162" evidence="6">
    <location>
        <begin position="20"/>
        <end position="597"/>
    </location>
</feature>
<evidence type="ECO:0000313" key="9">
    <source>
        <dbReference type="EMBL" id="ERK02710.1"/>
    </source>
</evidence>
<organism evidence="8 10">
    <name type="scientific">Treponema socranskii subsp. socranskii VPI DR56BR1116 = ATCC 35536</name>
    <dbReference type="NCBI Taxonomy" id="1125725"/>
    <lineage>
        <taxon>Bacteria</taxon>
        <taxon>Pseudomonadati</taxon>
        <taxon>Spirochaetota</taxon>
        <taxon>Spirochaetia</taxon>
        <taxon>Spirochaetales</taxon>
        <taxon>Treponemataceae</taxon>
        <taxon>Treponema</taxon>
    </lineage>
</organism>
<dbReference type="GO" id="GO:0016020">
    <property type="term" value="C:membrane"/>
    <property type="evidence" value="ECO:0007669"/>
    <property type="project" value="InterPro"/>
</dbReference>
<dbReference type="Pfam" id="PF00890">
    <property type="entry name" value="FAD_binding_2"/>
    <property type="match status" value="1"/>
</dbReference>
<dbReference type="PRINTS" id="PR00411">
    <property type="entry name" value="PNDRDTASEI"/>
</dbReference>
<dbReference type="SUPFAM" id="SSF56425">
    <property type="entry name" value="Succinate dehydrogenase/fumarate reductase flavoprotein, catalytic domain"/>
    <property type="match status" value="1"/>
</dbReference>
<dbReference type="InterPro" id="IPR027477">
    <property type="entry name" value="Succ_DH/fumarate_Rdtase_cat_sf"/>
</dbReference>
<dbReference type="SMART" id="SM00900">
    <property type="entry name" value="FMN_bind"/>
    <property type="match status" value="1"/>
</dbReference>
<evidence type="ECO:0000256" key="4">
    <source>
        <dbReference type="ARBA" id="ARBA00022827"/>
    </source>
</evidence>
<dbReference type="PRINTS" id="PR00368">
    <property type="entry name" value="FADPNR"/>
</dbReference>
<reference evidence="10 11" key="1">
    <citation type="submission" date="2013-08" db="EMBL/GenBank/DDBJ databases">
        <authorList>
            <person name="Durkin A.S."/>
            <person name="Haft D.R."/>
            <person name="McCorrison J."/>
            <person name="Torralba M."/>
            <person name="Gillis M."/>
            <person name="Haft D.H."/>
            <person name="Methe B."/>
            <person name="Sutton G."/>
            <person name="Nelson K.E."/>
        </authorList>
    </citation>
    <scope>NUCLEOTIDE SEQUENCE [LARGE SCALE GENOMIC DNA]</scope>
    <source>
        <strain evidence="9 11">ATCC 35536</strain>
        <strain evidence="8 10">VPI DR56BR1116</strain>
    </source>
</reference>
<comment type="caution">
    <text evidence="8">The sequence shown here is derived from an EMBL/GenBank/DDBJ whole genome shotgun (WGS) entry which is preliminary data.</text>
</comment>
<dbReference type="PROSITE" id="PS51257">
    <property type="entry name" value="PROKAR_LIPOPROTEIN"/>
    <property type="match status" value="1"/>
</dbReference>
<dbReference type="eggNOG" id="COG1053">
    <property type="taxonomic scope" value="Bacteria"/>
</dbReference>
<dbReference type="eggNOG" id="COG3976">
    <property type="taxonomic scope" value="Bacteria"/>
</dbReference>
<sequence length="597" mass="63230">MKKSVKVLTALLTAVSLFACKSGKVPEKKASFKPGTYSGQAQGFHGLIKLNVTVDERSIKKIVITEQNETEGIGSNAVEQLPGKIVKAQSLAVDTIAGCTISSKAILAAVETALASSGADTAALKKVQKTEARTVATKELNTQVLVVGAGGAGMTAALRAAQKGLKVLVVEKMAYVGGATAMSSSSTFAQGTRTQKEKDSPEAAKEDLLKVGNNKNDDIPVTLLATYSGEAVDWLDDSGVDYADDTGRASAEYRVGRARMHISRSGAGLIKNLYDVLRAQGVEVKLNTPAYKLITDNGKVTGAWAHGEDADYKINADAVILATGGYCYDNRYISKELKKLPNSGSVANTGDGLTMVEPLGAKLINMEYVAVAGHGIRKGNSSQHTKPQCLTAYRTTGTILVNMAGKRIVNETGTDAKLVDAMAKAGRVFMLMDKAAFDVYTSSAIERKYFSEADKEQWLKENGTGITVFAHGDSLKEVAERVGMDAAGLEKTFEAYKSYAAKGEDPNFGRKATIALSDKGPYYLVEQCLRYSTTLGGVQINEKLQVLKKDGTAIEGLYAAGEFVGGVFGERFPPSSGVGWAMTSGKLVGESVAEALK</sequence>
<dbReference type="EMBL" id="AUZJ01000009">
    <property type="protein sequence ID" value="ERF61654.1"/>
    <property type="molecule type" value="Genomic_DNA"/>
</dbReference>
<evidence type="ECO:0000313" key="11">
    <source>
        <dbReference type="Proteomes" id="UP000016646"/>
    </source>
</evidence>